<dbReference type="Proteomes" id="UP000001345">
    <property type="component" value="Unassembled WGS sequence"/>
</dbReference>
<reference evidence="3" key="1">
    <citation type="submission" date="2023-07" db="EMBL/GenBank/DDBJ databases">
        <authorList>
            <person name="Weinstock G."/>
            <person name="Sodergren E."/>
            <person name="Lobos E.A."/>
            <person name="Fulton L."/>
            <person name="Fulton R."/>
            <person name="Courtney L."/>
            <person name="Fronick C."/>
            <person name="O'Laughlin M."/>
            <person name="Godfrey J."/>
            <person name="Wilson R.M."/>
            <person name="Miner T."/>
            <person name="Farmer C."/>
            <person name="Delehaunty K."/>
            <person name="Cordes M."/>
            <person name="Minx P."/>
            <person name="Tomlinson C."/>
            <person name="Chen J."/>
            <person name="Wollam A."/>
            <person name="Pepin K.H."/>
            <person name="Bhonagiri V."/>
            <person name="Zhang X."/>
            <person name="Suruliraj S."/>
            <person name="Antonio M."/>
            <person name="Secka O."/>
            <person name="Thomas J."/>
            <person name="Warren W."/>
            <person name="Mitreva M."/>
            <person name="Mardis E.R."/>
            <person name="Wilson R.K."/>
        </authorList>
    </citation>
    <scope>NUCLEOTIDE SEQUENCE [LARGE SCALE GENOMIC DNA]</scope>
    <source>
        <strain evidence="3">GAM100Ai</strain>
    </source>
</reference>
<accession>A0AB72ZVI0</accession>
<proteinExistence type="predicted"/>
<dbReference type="EMBL" id="ANFP01000029">
    <property type="protein sequence ID" value="EKQ72363.1"/>
    <property type="molecule type" value="Genomic_DNA"/>
</dbReference>
<keyword evidence="1" id="KW-0472">Membrane</keyword>
<evidence type="ECO:0000256" key="1">
    <source>
        <dbReference type="SAM" id="Phobius"/>
    </source>
</evidence>
<sequence length="58" mass="6771">MIKEIKVGEGLVLALYPYNRDFIRFECPMRSIPTRLRKILFNWIVGVKLIPLLGLNVL</sequence>
<gene>
    <name evidence="2" type="ORF">HMPREF1391_00722</name>
</gene>
<evidence type="ECO:0000313" key="2">
    <source>
        <dbReference type="EMBL" id="EKQ72363.1"/>
    </source>
</evidence>
<keyword evidence="1" id="KW-1133">Transmembrane helix</keyword>
<feature type="transmembrane region" description="Helical" evidence="1">
    <location>
        <begin position="39"/>
        <end position="57"/>
    </location>
</feature>
<dbReference type="AlphaFoldDB" id="A0AB72ZVI0"/>
<protein>
    <submittedName>
        <fullName evidence="2">Uncharacterized protein</fullName>
    </submittedName>
</protein>
<evidence type="ECO:0000313" key="3">
    <source>
        <dbReference type="Proteomes" id="UP000001345"/>
    </source>
</evidence>
<organism evidence="2 3">
    <name type="scientific">Helicobacter pylori GAM100Ai</name>
    <dbReference type="NCBI Taxonomy" id="1159019"/>
    <lineage>
        <taxon>Bacteria</taxon>
        <taxon>Pseudomonadati</taxon>
        <taxon>Campylobacterota</taxon>
        <taxon>Epsilonproteobacteria</taxon>
        <taxon>Campylobacterales</taxon>
        <taxon>Helicobacteraceae</taxon>
        <taxon>Helicobacter</taxon>
    </lineage>
</organism>
<comment type="caution">
    <text evidence="2">The sequence shown here is derived from an EMBL/GenBank/DDBJ whole genome shotgun (WGS) entry which is preliminary data.</text>
</comment>
<name>A0AB72ZVI0_HELPX</name>
<keyword evidence="1" id="KW-0812">Transmembrane</keyword>